<feature type="transmembrane region" description="Helical" evidence="1">
    <location>
        <begin position="6"/>
        <end position="26"/>
    </location>
</feature>
<protein>
    <recommendedName>
        <fullName evidence="2">Transglycosylase SLT domain-containing protein</fullName>
    </recommendedName>
</protein>
<name>A0A2M7CHR5_9BACT</name>
<dbReference type="EMBL" id="PEUM01000088">
    <property type="protein sequence ID" value="PIV25161.1"/>
    <property type="molecule type" value="Genomic_DNA"/>
</dbReference>
<dbReference type="Pfam" id="PF01464">
    <property type="entry name" value="SLT"/>
    <property type="match status" value="1"/>
</dbReference>
<keyword evidence="1" id="KW-0812">Transmembrane</keyword>
<dbReference type="Proteomes" id="UP000229966">
    <property type="component" value="Unassembled WGS sequence"/>
</dbReference>
<evidence type="ECO:0000313" key="3">
    <source>
        <dbReference type="EMBL" id="PIV25161.1"/>
    </source>
</evidence>
<dbReference type="Gene3D" id="1.10.530.10">
    <property type="match status" value="1"/>
</dbReference>
<keyword evidence="1" id="KW-0472">Membrane</keyword>
<dbReference type="SUPFAM" id="SSF53955">
    <property type="entry name" value="Lysozyme-like"/>
    <property type="match status" value="1"/>
</dbReference>
<organism evidence="3 4">
    <name type="scientific">Candidatus Berkelbacteria bacterium CG03_land_8_20_14_0_80_40_36</name>
    <dbReference type="NCBI Taxonomy" id="1974509"/>
    <lineage>
        <taxon>Bacteria</taxon>
        <taxon>Candidatus Berkelbacteria</taxon>
    </lineage>
</organism>
<keyword evidence="1" id="KW-1133">Transmembrane helix</keyword>
<feature type="domain" description="Transglycosylase SLT" evidence="2">
    <location>
        <begin position="43"/>
        <end position="145"/>
    </location>
</feature>
<evidence type="ECO:0000256" key="1">
    <source>
        <dbReference type="SAM" id="Phobius"/>
    </source>
</evidence>
<reference evidence="4" key="1">
    <citation type="submission" date="2017-09" db="EMBL/GenBank/DDBJ databases">
        <title>Depth-based differentiation of microbial function through sediment-hosted aquifers and enrichment of novel symbionts in the deep terrestrial subsurface.</title>
        <authorList>
            <person name="Probst A.J."/>
            <person name="Ladd B."/>
            <person name="Jarett J.K."/>
            <person name="Geller-Mcgrath D.E."/>
            <person name="Sieber C.M.K."/>
            <person name="Emerson J.B."/>
            <person name="Anantharaman K."/>
            <person name="Thomas B.C."/>
            <person name="Malmstrom R."/>
            <person name="Stieglmeier M."/>
            <person name="Klingl A."/>
            <person name="Woyke T."/>
            <person name="Ryan C.M."/>
            <person name="Banfield J.F."/>
        </authorList>
    </citation>
    <scope>NUCLEOTIDE SEQUENCE [LARGE SCALE GENOMIC DNA]</scope>
</reference>
<dbReference type="PANTHER" id="PTHR37423:SF2">
    <property type="entry name" value="MEMBRANE-BOUND LYTIC MUREIN TRANSGLYCOSYLASE C"/>
    <property type="match status" value="1"/>
</dbReference>
<dbReference type="AlphaFoldDB" id="A0A2M7CHR5"/>
<sequence length="212" mass="24037">MKLKLIQFFLIIGLILGGAGVFYYYYPQIWGEVFYPLEYKDEILKASEENNLPRNFICAVIFTESHFNLNAKSSAGASGLMQLMPGTARGVAARIGMTDYTDAKIFDPAVNIRLGSAYIKAYYDLYNKNIDAILIAYNAGPAYSGRFVQDGNRNAIPRETDGFIRKVRASWEAYDRIYGSEWQGPMKSVQKTESETFIEKIDIFNLLDLLKK</sequence>
<gene>
    <name evidence="3" type="ORF">COS38_03045</name>
</gene>
<dbReference type="InterPro" id="IPR008258">
    <property type="entry name" value="Transglycosylase_SLT_dom_1"/>
</dbReference>
<accession>A0A2M7CHR5</accession>
<dbReference type="PANTHER" id="PTHR37423">
    <property type="entry name" value="SOLUBLE LYTIC MUREIN TRANSGLYCOSYLASE-RELATED"/>
    <property type="match status" value="1"/>
</dbReference>
<comment type="caution">
    <text evidence="3">The sequence shown here is derived from an EMBL/GenBank/DDBJ whole genome shotgun (WGS) entry which is preliminary data.</text>
</comment>
<evidence type="ECO:0000259" key="2">
    <source>
        <dbReference type="Pfam" id="PF01464"/>
    </source>
</evidence>
<evidence type="ECO:0000313" key="4">
    <source>
        <dbReference type="Proteomes" id="UP000229966"/>
    </source>
</evidence>
<dbReference type="InterPro" id="IPR023346">
    <property type="entry name" value="Lysozyme-like_dom_sf"/>
</dbReference>
<proteinExistence type="predicted"/>
<dbReference type="CDD" id="cd16896">
    <property type="entry name" value="LT_Slt70-like"/>
    <property type="match status" value="1"/>
</dbReference>